<keyword evidence="10" id="KW-0472">Membrane</keyword>
<feature type="region of interest" description="Disordered" evidence="9">
    <location>
        <begin position="169"/>
        <end position="202"/>
    </location>
</feature>
<dbReference type="HOGENOM" id="CLU_1356037_0_0_1"/>
<keyword evidence="12" id="KW-1185">Reference proteome</keyword>
<evidence type="ECO:0000256" key="1">
    <source>
        <dbReference type="ARBA" id="ARBA00004389"/>
    </source>
</evidence>
<dbReference type="EnsemblMetazoa" id="MESCA008097-RA">
    <property type="protein sequence ID" value="MESCA008097-PA"/>
    <property type="gene ID" value="MESCA008097"/>
</dbReference>
<feature type="compositionally biased region" description="Basic and acidic residues" evidence="9">
    <location>
        <begin position="182"/>
        <end position="192"/>
    </location>
</feature>
<organism evidence="11 12">
    <name type="scientific">Megaselia scalaris</name>
    <name type="common">Humpbacked fly</name>
    <name type="synonym">Phora scalaris</name>
    <dbReference type="NCBI Taxonomy" id="36166"/>
    <lineage>
        <taxon>Eukaryota</taxon>
        <taxon>Metazoa</taxon>
        <taxon>Ecdysozoa</taxon>
        <taxon>Arthropoda</taxon>
        <taxon>Hexapoda</taxon>
        <taxon>Insecta</taxon>
        <taxon>Pterygota</taxon>
        <taxon>Neoptera</taxon>
        <taxon>Endopterygota</taxon>
        <taxon>Diptera</taxon>
        <taxon>Brachycera</taxon>
        <taxon>Muscomorpha</taxon>
        <taxon>Platypezoidea</taxon>
        <taxon>Phoridae</taxon>
        <taxon>Megaseliini</taxon>
        <taxon>Megaselia</taxon>
    </lineage>
</organism>
<dbReference type="AlphaFoldDB" id="T1GWC4"/>
<protein>
    <recommendedName>
        <fullName evidence="13">Thioredoxin-related transmembrane protein 1</fullName>
    </recommendedName>
</protein>
<evidence type="ECO:0000256" key="6">
    <source>
        <dbReference type="ARBA" id="ARBA00022989"/>
    </source>
</evidence>
<sequence>MFLKHKQWQKIEPLSDWKKPDSIQMSVLSQLFKLSHVLKDINNKLYEDYGIPTWGCYALFTVATIILSASLGLLLICIIDLFYPPKKSHRQSFSESKEKVEDIPNDEIEDDEQEDEEAGDEKNAAEEDDDEEDETSEGEMGVHIGKVDVTTSPSLSGRFLVTALPTIYHVKDDGGDGDAGIEDDKSKSSPRELRKRKPRKAD</sequence>
<feature type="compositionally biased region" description="Basic residues" evidence="9">
    <location>
        <begin position="193"/>
        <end position="202"/>
    </location>
</feature>
<dbReference type="GO" id="GO:0015036">
    <property type="term" value="F:disulfide oxidoreductase activity"/>
    <property type="evidence" value="ECO:0007669"/>
    <property type="project" value="TreeGrafter"/>
</dbReference>
<dbReference type="PANTHER" id="PTHR46107">
    <property type="entry name" value="DUMPY: SHORTER THAN WILD-TYPE"/>
    <property type="match status" value="1"/>
</dbReference>
<feature type="compositionally biased region" description="Acidic residues" evidence="9">
    <location>
        <begin position="103"/>
        <end position="119"/>
    </location>
</feature>
<evidence type="ECO:0000313" key="11">
    <source>
        <dbReference type="EnsemblMetazoa" id="MESCA008097-PA"/>
    </source>
</evidence>
<keyword evidence="4" id="KW-0256">Endoplasmic reticulum</keyword>
<keyword evidence="6 10" id="KW-1133">Transmembrane helix</keyword>
<keyword evidence="5" id="KW-0249">Electron transport</keyword>
<dbReference type="EMBL" id="CAQQ02182880">
    <property type="status" value="NOT_ANNOTATED_CDS"/>
    <property type="molecule type" value="Genomic_DNA"/>
</dbReference>
<dbReference type="PANTHER" id="PTHR46107:SF3">
    <property type="entry name" value="THIOREDOXIN DOMAIN-CONTAINING PROTEIN"/>
    <property type="match status" value="1"/>
</dbReference>
<evidence type="ECO:0000256" key="3">
    <source>
        <dbReference type="ARBA" id="ARBA00022729"/>
    </source>
</evidence>
<dbReference type="InterPro" id="IPR052454">
    <property type="entry name" value="TMX_domain-containing"/>
</dbReference>
<feature type="region of interest" description="Disordered" evidence="9">
    <location>
        <begin position="93"/>
        <end position="152"/>
    </location>
</feature>
<feature type="compositionally biased region" description="Acidic residues" evidence="9">
    <location>
        <begin position="126"/>
        <end position="137"/>
    </location>
</feature>
<evidence type="ECO:0000256" key="2">
    <source>
        <dbReference type="ARBA" id="ARBA00022448"/>
    </source>
</evidence>
<proteinExistence type="predicted"/>
<name>T1GWC4_MEGSC</name>
<evidence type="ECO:0000256" key="8">
    <source>
        <dbReference type="ARBA" id="ARBA00023284"/>
    </source>
</evidence>
<reference evidence="11" key="2">
    <citation type="submission" date="2015-06" db="UniProtKB">
        <authorList>
            <consortium name="EnsemblMetazoa"/>
        </authorList>
    </citation>
    <scope>IDENTIFICATION</scope>
</reference>
<keyword evidence="10" id="KW-0812">Transmembrane</keyword>
<dbReference type="GO" id="GO:0005789">
    <property type="term" value="C:endoplasmic reticulum membrane"/>
    <property type="evidence" value="ECO:0007669"/>
    <property type="project" value="UniProtKB-SubCell"/>
</dbReference>
<evidence type="ECO:0008006" key="13">
    <source>
        <dbReference type="Google" id="ProtNLM"/>
    </source>
</evidence>
<keyword evidence="7" id="KW-1015">Disulfide bond</keyword>
<evidence type="ECO:0000256" key="10">
    <source>
        <dbReference type="SAM" id="Phobius"/>
    </source>
</evidence>
<evidence type="ECO:0000313" key="12">
    <source>
        <dbReference type="Proteomes" id="UP000015102"/>
    </source>
</evidence>
<accession>T1GWC4</accession>
<dbReference type="Proteomes" id="UP000015102">
    <property type="component" value="Unassembled WGS sequence"/>
</dbReference>
<feature type="transmembrane region" description="Helical" evidence="10">
    <location>
        <begin position="57"/>
        <end position="83"/>
    </location>
</feature>
<comment type="subcellular location">
    <subcellularLocation>
        <location evidence="1">Endoplasmic reticulum membrane</location>
        <topology evidence="1">Single-pass membrane protein</topology>
    </subcellularLocation>
</comment>
<evidence type="ECO:0000256" key="4">
    <source>
        <dbReference type="ARBA" id="ARBA00022824"/>
    </source>
</evidence>
<dbReference type="EMBL" id="CAQQ02182879">
    <property type="status" value="NOT_ANNOTATED_CDS"/>
    <property type="molecule type" value="Genomic_DNA"/>
</dbReference>
<keyword evidence="3" id="KW-0732">Signal</keyword>
<keyword evidence="8" id="KW-0676">Redox-active center</keyword>
<keyword evidence="2" id="KW-0813">Transport</keyword>
<evidence type="ECO:0000256" key="5">
    <source>
        <dbReference type="ARBA" id="ARBA00022982"/>
    </source>
</evidence>
<evidence type="ECO:0000256" key="7">
    <source>
        <dbReference type="ARBA" id="ARBA00023157"/>
    </source>
</evidence>
<evidence type="ECO:0000256" key="9">
    <source>
        <dbReference type="SAM" id="MobiDB-lite"/>
    </source>
</evidence>
<dbReference type="STRING" id="36166.T1GWC4"/>
<reference evidence="12" key="1">
    <citation type="submission" date="2013-02" db="EMBL/GenBank/DDBJ databases">
        <authorList>
            <person name="Hughes D."/>
        </authorList>
    </citation>
    <scope>NUCLEOTIDE SEQUENCE</scope>
    <source>
        <strain>Durham</strain>
        <strain evidence="12">NC isolate 2 -- Noor lab</strain>
    </source>
</reference>